<organism evidence="2 3">
    <name type="scientific">Funneliformis geosporum</name>
    <dbReference type="NCBI Taxonomy" id="1117311"/>
    <lineage>
        <taxon>Eukaryota</taxon>
        <taxon>Fungi</taxon>
        <taxon>Fungi incertae sedis</taxon>
        <taxon>Mucoromycota</taxon>
        <taxon>Glomeromycotina</taxon>
        <taxon>Glomeromycetes</taxon>
        <taxon>Glomerales</taxon>
        <taxon>Glomeraceae</taxon>
        <taxon>Funneliformis</taxon>
    </lineage>
</organism>
<feature type="transmembrane region" description="Helical" evidence="1">
    <location>
        <begin position="6"/>
        <end position="29"/>
    </location>
</feature>
<keyword evidence="1" id="KW-0812">Transmembrane</keyword>
<keyword evidence="1" id="KW-0472">Membrane</keyword>
<feature type="transmembrane region" description="Helical" evidence="1">
    <location>
        <begin position="41"/>
        <end position="59"/>
    </location>
</feature>
<sequence>MSYDENLNVVVDILSVMTLKAFLPLFILTYGSKIIRMELKWRIYLLYVALIWVIILTWYENDPFLWDDENMISFNKMELIQQVTLILSSFLLICTIICHKNFGKGLRYYLEFDQELKYEYEASKLKFIDDEFDSESFLLIFWESVRKFFDFLNFLKEWLIDDQKQRSERKNNDIKVIIL</sequence>
<dbReference type="Proteomes" id="UP001153678">
    <property type="component" value="Unassembled WGS sequence"/>
</dbReference>
<comment type="caution">
    <text evidence="2">The sequence shown here is derived from an EMBL/GenBank/DDBJ whole genome shotgun (WGS) entry which is preliminary data.</text>
</comment>
<keyword evidence="3" id="KW-1185">Reference proteome</keyword>
<dbReference type="AlphaFoldDB" id="A0A9W4SGT9"/>
<dbReference type="EMBL" id="CAMKVN010000483">
    <property type="protein sequence ID" value="CAI2168401.1"/>
    <property type="molecule type" value="Genomic_DNA"/>
</dbReference>
<accession>A0A9W4SGT9</accession>
<feature type="transmembrane region" description="Helical" evidence="1">
    <location>
        <begin position="79"/>
        <end position="98"/>
    </location>
</feature>
<gene>
    <name evidence="2" type="ORF">FWILDA_LOCUS3564</name>
</gene>
<reference evidence="2" key="1">
    <citation type="submission" date="2022-08" db="EMBL/GenBank/DDBJ databases">
        <authorList>
            <person name="Kallberg Y."/>
            <person name="Tangrot J."/>
            <person name="Rosling A."/>
        </authorList>
    </citation>
    <scope>NUCLEOTIDE SEQUENCE</scope>
    <source>
        <strain evidence="2">Wild A</strain>
    </source>
</reference>
<dbReference type="OrthoDB" id="2401167at2759"/>
<evidence type="ECO:0000313" key="3">
    <source>
        <dbReference type="Proteomes" id="UP001153678"/>
    </source>
</evidence>
<evidence type="ECO:0000256" key="1">
    <source>
        <dbReference type="SAM" id="Phobius"/>
    </source>
</evidence>
<name>A0A9W4SGT9_9GLOM</name>
<keyword evidence="1" id="KW-1133">Transmembrane helix</keyword>
<protein>
    <submittedName>
        <fullName evidence="2">3895_t:CDS:1</fullName>
    </submittedName>
</protein>
<evidence type="ECO:0000313" key="2">
    <source>
        <dbReference type="EMBL" id="CAI2168401.1"/>
    </source>
</evidence>
<proteinExistence type="predicted"/>